<feature type="domain" description="Cytochrome c" evidence="10">
    <location>
        <begin position="63"/>
        <end position="178"/>
    </location>
</feature>
<dbReference type="Pfam" id="PF00034">
    <property type="entry name" value="Cytochrom_C"/>
    <property type="match status" value="1"/>
</dbReference>
<dbReference type="RefSeq" id="WP_166400064.1">
    <property type="nucleotide sequence ID" value="NZ_JAANAS010000042.1"/>
</dbReference>
<evidence type="ECO:0000256" key="6">
    <source>
        <dbReference type="ARBA" id="ARBA00023002"/>
    </source>
</evidence>
<dbReference type="PROSITE" id="PS51257">
    <property type="entry name" value="PROKAR_LIPOPROTEIN"/>
    <property type="match status" value="1"/>
</dbReference>
<evidence type="ECO:0000256" key="5">
    <source>
        <dbReference type="ARBA" id="ARBA00022764"/>
    </source>
</evidence>
<feature type="binding site" description="axial binding residue" evidence="9">
    <location>
        <position position="309"/>
    </location>
    <ligand>
        <name>heme c</name>
        <dbReference type="ChEBI" id="CHEBI:61717"/>
        <label>2</label>
    </ligand>
    <ligandPart>
        <name>Fe</name>
        <dbReference type="ChEBI" id="CHEBI:18248"/>
    </ligandPart>
</feature>
<dbReference type="GO" id="GO:0042597">
    <property type="term" value="C:periplasmic space"/>
    <property type="evidence" value="ECO:0007669"/>
    <property type="project" value="UniProtKB-SubCell"/>
</dbReference>
<dbReference type="AlphaFoldDB" id="A0A967AI67"/>
<dbReference type="Gene3D" id="1.10.760.10">
    <property type="entry name" value="Cytochrome c-like domain"/>
    <property type="match status" value="2"/>
</dbReference>
<dbReference type="GO" id="GO:0009055">
    <property type="term" value="F:electron transfer activity"/>
    <property type="evidence" value="ECO:0007669"/>
    <property type="project" value="InterPro"/>
</dbReference>
<keyword evidence="4" id="KW-0732">Signal</keyword>
<dbReference type="InterPro" id="IPR036909">
    <property type="entry name" value="Cyt_c-like_dom_sf"/>
</dbReference>
<comment type="PTM">
    <text evidence="8">Binds 2 heme groups per subunit.</text>
</comment>
<feature type="binding site" description="covalent" evidence="8">
    <location>
        <position position="233"/>
    </location>
    <ligand>
        <name>heme c</name>
        <dbReference type="ChEBI" id="CHEBI:61717"/>
        <label>2</label>
    </ligand>
</feature>
<accession>A0A967AI67</accession>
<reference evidence="11" key="1">
    <citation type="submission" date="2020-03" db="EMBL/GenBank/DDBJ databases">
        <title>Psychroflexus Maritimus sp. nov., isolate from marine sediment.</title>
        <authorList>
            <person name="Zhong Y.-L."/>
        </authorList>
    </citation>
    <scope>NUCLEOTIDE SEQUENCE</scope>
    <source>
        <strain evidence="11">C1</strain>
    </source>
</reference>
<dbReference type="GO" id="GO:0020037">
    <property type="term" value="F:heme binding"/>
    <property type="evidence" value="ECO:0007669"/>
    <property type="project" value="InterPro"/>
</dbReference>
<keyword evidence="12" id="KW-1185">Reference proteome</keyword>
<dbReference type="InterPro" id="IPR004852">
    <property type="entry name" value="Di-haem_cyt_c_peroxidsae"/>
</dbReference>
<dbReference type="GO" id="GO:0004130">
    <property type="term" value="F:cytochrome-c peroxidase activity"/>
    <property type="evidence" value="ECO:0007669"/>
    <property type="project" value="TreeGrafter"/>
</dbReference>
<comment type="subcellular location">
    <subcellularLocation>
        <location evidence="1">Periplasm</location>
    </subcellularLocation>
</comment>
<dbReference type="EMBL" id="JAANAS010000042">
    <property type="protein sequence ID" value="NGZ89805.1"/>
    <property type="molecule type" value="Genomic_DNA"/>
</dbReference>
<name>A0A967AI67_9FLAO</name>
<gene>
    <name evidence="11" type="ORF">G7034_06010</name>
</gene>
<evidence type="ECO:0000313" key="12">
    <source>
        <dbReference type="Proteomes" id="UP000643701"/>
    </source>
</evidence>
<comment type="cofactor">
    <cofactor evidence="8">
        <name>heme</name>
        <dbReference type="ChEBI" id="CHEBI:30413"/>
    </cofactor>
    <text evidence="8">Binds 2 heme groups.</text>
</comment>
<dbReference type="PANTHER" id="PTHR30600:SF7">
    <property type="entry name" value="CYTOCHROME C PEROXIDASE-RELATED"/>
    <property type="match status" value="1"/>
</dbReference>
<feature type="binding site" description="covalent" evidence="8">
    <location>
        <position position="88"/>
    </location>
    <ligand>
        <name>heme c</name>
        <dbReference type="ChEBI" id="CHEBI:61717"/>
        <label>1</label>
    </ligand>
</feature>
<feature type="binding site" description="axial binding residue" evidence="9">
    <location>
        <position position="89"/>
    </location>
    <ligand>
        <name>heme c</name>
        <dbReference type="ChEBI" id="CHEBI:61717"/>
        <label>1</label>
    </ligand>
    <ligandPart>
        <name>Fe</name>
        <dbReference type="ChEBI" id="CHEBI:18248"/>
    </ligandPart>
</feature>
<feature type="binding site" description="covalent" evidence="8">
    <location>
        <position position="85"/>
    </location>
    <ligand>
        <name>heme c</name>
        <dbReference type="ChEBI" id="CHEBI:61717"/>
        <label>1</label>
    </ligand>
</feature>
<evidence type="ECO:0000259" key="10">
    <source>
        <dbReference type="PROSITE" id="PS51007"/>
    </source>
</evidence>
<feature type="binding site" description="covalent" evidence="8">
    <location>
        <position position="230"/>
    </location>
    <ligand>
        <name>heme c</name>
        <dbReference type="ChEBI" id="CHEBI:61717"/>
        <label>2</label>
    </ligand>
</feature>
<keyword evidence="3 9" id="KW-0479">Metal-binding</keyword>
<feature type="domain" description="Cytochrome c" evidence="10">
    <location>
        <begin position="216"/>
        <end position="334"/>
    </location>
</feature>
<evidence type="ECO:0000256" key="9">
    <source>
        <dbReference type="PIRSR" id="PIRSR000294-2"/>
    </source>
</evidence>
<evidence type="ECO:0000256" key="3">
    <source>
        <dbReference type="ARBA" id="ARBA00022723"/>
    </source>
</evidence>
<dbReference type="InterPro" id="IPR051395">
    <property type="entry name" value="Cytochrome_c_Peroxidase/MauG"/>
</dbReference>
<keyword evidence="7 9" id="KW-0408">Iron</keyword>
<dbReference type="PANTHER" id="PTHR30600">
    <property type="entry name" value="CYTOCHROME C PEROXIDASE-RELATED"/>
    <property type="match status" value="1"/>
</dbReference>
<dbReference type="Proteomes" id="UP000643701">
    <property type="component" value="Unassembled WGS sequence"/>
</dbReference>
<dbReference type="PIRSF" id="PIRSF000294">
    <property type="entry name" value="Cytochrome-c_peroxidase"/>
    <property type="match status" value="1"/>
</dbReference>
<evidence type="ECO:0000256" key="4">
    <source>
        <dbReference type="ARBA" id="ARBA00022729"/>
    </source>
</evidence>
<dbReference type="InterPro" id="IPR026259">
    <property type="entry name" value="MauG/Cytc_peroxidase"/>
</dbReference>
<protein>
    <submittedName>
        <fullName evidence="11">C-type cytochrome</fullName>
    </submittedName>
</protein>
<dbReference type="GO" id="GO:0046872">
    <property type="term" value="F:metal ion binding"/>
    <property type="evidence" value="ECO:0007669"/>
    <property type="project" value="UniProtKB-KW"/>
</dbReference>
<evidence type="ECO:0000256" key="7">
    <source>
        <dbReference type="ARBA" id="ARBA00023004"/>
    </source>
</evidence>
<dbReference type="PROSITE" id="PS51007">
    <property type="entry name" value="CYTC"/>
    <property type="match status" value="2"/>
</dbReference>
<dbReference type="InterPro" id="IPR009056">
    <property type="entry name" value="Cyt_c-like_dom"/>
</dbReference>
<dbReference type="SUPFAM" id="SSF46626">
    <property type="entry name" value="Cytochrome c"/>
    <property type="match status" value="2"/>
</dbReference>
<evidence type="ECO:0000256" key="8">
    <source>
        <dbReference type="PIRSR" id="PIRSR000294-1"/>
    </source>
</evidence>
<proteinExistence type="predicted"/>
<dbReference type="Pfam" id="PF03150">
    <property type="entry name" value="CCP_MauG"/>
    <property type="match status" value="1"/>
</dbReference>
<evidence type="ECO:0000313" key="11">
    <source>
        <dbReference type="EMBL" id="NGZ89805.1"/>
    </source>
</evidence>
<feature type="binding site" description="axial binding residue" evidence="9">
    <location>
        <position position="234"/>
    </location>
    <ligand>
        <name>heme c</name>
        <dbReference type="ChEBI" id="CHEBI:61717"/>
        <label>2</label>
    </ligand>
    <ligandPart>
        <name>Fe</name>
        <dbReference type="ChEBI" id="CHEBI:18248"/>
    </ligandPart>
</feature>
<evidence type="ECO:0000256" key="2">
    <source>
        <dbReference type="ARBA" id="ARBA00022617"/>
    </source>
</evidence>
<keyword evidence="5" id="KW-0574">Periplasm</keyword>
<keyword evidence="6" id="KW-0560">Oxidoreductase</keyword>
<keyword evidence="2 8" id="KW-0349">Heme</keyword>
<organism evidence="11 12">
    <name type="scientific">Psychroflexus maritimus</name>
    <dbReference type="NCBI Taxonomy" id="2714865"/>
    <lineage>
        <taxon>Bacteria</taxon>
        <taxon>Pseudomonadati</taxon>
        <taxon>Bacteroidota</taxon>
        <taxon>Flavobacteriia</taxon>
        <taxon>Flavobacteriales</taxon>
        <taxon>Flavobacteriaceae</taxon>
        <taxon>Psychroflexus</taxon>
    </lineage>
</organism>
<evidence type="ECO:0000256" key="1">
    <source>
        <dbReference type="ARBA" id="ARBA00004418"/>
    </source>
</evidence>
<comment type="caution">
    <text evidence="11">The sequence shown here is derived from an EMBL/GenBank/DDBJ whole genome shotgun (WGS) entry which is preliminary data.</text>
</comment>
<sequence length="343" mass="38717">MKRIIPIILLVITTLACSNEEKNKPSYGLKSSENKKEKSDLMKKATTFFQPISSITYEAIPDEKVALGKQLYNDKRLSKNNTISCNSCHQLNNFGVDNLPTSPGDSKELGDRNSPSTFYASFHTSQFWDGRAKDVEEQAGMPILNPIEHGIPDEEYLVNKLRKIEEYQNLFAEIYKEEQPITFENITNAIGAFERKLYASSRFDEYLDGDEKALNTKEKKGLQAFIDNQCITCHTGVALGGHIKQKFGLFGNYWEMTGSKKIDTGLHQVTGKDSDKYIFKVPSLRNIEKTNPYFHDGSVDDLAQAVKIMGKLQSNKDISEKDVDLIIAFLKTLTADIDDELKS</sequence>